<dbReference type="PANTHER" id="PTHR43654:SF1">
    <property type="entry name" value="ISOPENTENYL PHOSPHATE KINASE"/>
    <property type="match status" value="1"/>
</dbReference>
<dbReference type="InterPro" id="IPR001057">
    <property type="entry name" value="Glu/AcGlu_kinase"/>
</dbReference>
<accession>A0A921AWK4</accession>
<dbReference type="SUPFAM" id="SSF88697">
    <property type="entry name" value="PUA domain-like"/>
    <property type="match status" value="1"/>
</dbReference>
<feature type="domain" description="PUA" evidence="9">
    <location>
        <begin position="287"/>
        <end position="369"/>
    </location>
</feature>
<organism evidence="10 11">
    <name type="scientific">Mailhella massiliensis</name>
    <dbReference type="NCBI Taxonomy" id="1903261"/>
    <lineage>
        <taxon>Bacteria</taxon>
        <taxon>Pseudomonadati</taxon>
        <taxon>Thermodesulfobacteriota</taxon>
        <taxon>Desulfovibrionia</taxon>
        <taxon>Desulfovibrionales</taxon>
        <taxon>Desulfovibrionaceae</taxon>
        <taxon>Mailhella</taxon>
    </lineage>
</organism>
<comment type="caution">
    <text evidence="8">Lacks conserved residue(s) required for the propagation of feature annotation.</text>
</comment>
<evidence type="ECO:0000259" key="9">
    <source>
        <dbReference type="SMART" id="SM00359"/>
    </source>
</evidence>
<dbReference type="CDD" id="cd21157">
    <property type="entry name" value="PUA_G5K"/>
    <property type="match status" value="1"/>
</dbReference>
<name>A0A921AWK4_9BACT</name>
<dbReference type="GO" id="GO:0005524">
    <property type="term" value="F:ATP binding"/>
    <property type="evidence" value="ECO:0007669"/>
    <property type="project" value="UniProtKB-KW"/>
</dbReference>
<evidence type="ECO:0000256" key="2">
    <source>
        <dbReference type="ARBA" id="ARBA00022605"/>
    </source>
</evidence>
<dbReference type="SMART" id="SM00359">
    <property type="entry name" value="PUA"/>
    <property type="match status" value="1"/>
</dbReference>
<keyword evidence="2 8" id="KW-0028">Amino-acid biosynthesis</keyword>
<dbReference type="InterPro" id="IPR002478">
    <property type="entry name" value="PUA"/>
</dbReference>
<evidence type="ECO:0000256" key="8">
    <source>
        <dbReference type="HAMAP-Rule" id="MF_00456"/>
    </source>
</evidence>
<dbReference type="FunFam" id="3.40.1160.10:FF:000006">
    <property type="entry name" value="Glutamate 5-kinase"/>
    <property type="match status" value="1"/>
</dbReference>
<evidence type="ECO:0000256" key="1">
    <source>
        <dbReference type="ARBA" id="ARBA00022490"/>
    </source>
</evidence>
<dbReference type="InterPro" id="IPR001048">
    <property type="entry name" value="Asp/Glu/Uridylate_kinase"/>
</dbReference>
<dbReference type="NCBIfam" id="TIGR01027">
    <property type="entry name" value="proB"/>
    <property type="match status" value="1"/>
</dbReference>
<keyword evidence="7 8" id="KW-0067">ATP-binding</keyword>
<protein>
    <recommendedName>
        <fullName evidence="8">Glutamate 5-kinase</fullName>
        <ecNumber evidence="8">2.7.2.11</ecNumber>
    </recommendedName>
    <alternativeName>
        <fullName evidence="8">Gamma-glutamyl kinase</fullName>
        <shortName evidence="8">GK</shortName>
    </alternativeName>
</protein>
<keyword evidence="3 8" id="KW-0641">Proline biosynthesis</keyword>
<dbReference type="Gene3D" id="2.30.130.10">
    <property type="entry name" value="PUA domain"/>
    <property type="match status" value="1"/>
</dbReference>
<evidence type="ECO:0000313" key="11">
    <source>
        <dbReference type="Proteomes" id="UP000698963"/>
    </source>
</evidence>
<dbReference type="EC" id="2.7.2.11" evidence="8"/>
<dbReference type="AlphaFoldDB" id="A0A921AWK4"/>
<dbReference type="GO" id="GO:0004349">
    <property type="term" value="F:glutamate 5-kinase activity"/>
    <property type="evidence" value="ECO:0007669"/>
    <property type="project" value="UniProtKB-UniRule"/>
</dbReference>
<dbReference type="PROSITE" id="PS00902">
    <property type="entry name" value="GLUTAMATE_5_KINASE"/>
    <property type="match status" value="1"/>
</dbReference>
<feature type="binding site" evidence="8">
    <location>
        <position position="17"/>
    </location>
    <ligand>
        <name>ATP</name>
        <dbReference type="ChEBI" id="CHEBI:30616"/>
    </ligand>
</feature>
<evidence type="ECO:0000256" key="6">
    <source>
        <dbReference type="ARBA" id="ARBA00022777"/>
    </source>
</evidence>
<evidence type="ECO:0000256" key="5">
    <source>
        <dbReference type="ARBA" id="ARBA00022741"/>
    </source>
</evidence>
<dbReference type="Gene3D" id="3.40.1160.10">
    <property type="entry name" value="Acetylglutamate kinase-like"/>
    <property type="match status" value="1"/>
</dbReference>
<dbReference type="CDD" id="cd04242">
    <property type="entry name" value="AAK_G5K_ProB"/>
    <property type="match status" value="1"/>
</dbReference>
<evidence type="ECO:0000256" key="4">
    <source>
        <dbReference type="ARBA" id="ARBA00022679"/>
    </source>
</evidence>
<dbReference type="Pfam" id="PF01472">
    <property type="entry name" value="PUA"/>
    <property type="match status" value="1"/>
</dbReference>
<dbReference type="GO" id="GO:0003723">
    <property type="term" value="F:RNA binding"/>
    <property type="evidence" value="ECO:0007669"/>
    <property type="project" value="InterPro"/>
</dbReference>
<feature type="binding site" evidence="8">
    <location>
        <begin position="221"/>
        <end position="227"/>
    </location>
    <ligand>
        <name>ATP</name>
        <dbReference type="ChEBI" id="CHEBI:30616"/>
    </ligand>
</feature>
<keyword evidence="1 8" id="KW-0963">Cytoplasm</keyword>
<reference evidence="10" key="2">
    <citation type="submission" date="2021-09" db="EMBL/GenBank/DDBJ databases">
        <authorList>
            <person name="Gilroy R."/>
        </authorList>
    </citation>
    <scope>NUCLEOTIDE SEQUENCE</scope>
    <source>
        <strain evidence="10">ChiGjej2B2-19336</strain>
    </source>
</reference>
<keyword evidence="6 8" id="KW-0418">Kinase</keyword>
<feature type="binding site" evidence="8">
    <location>
        <position position="156"/>
    </location>
    <ligand>
        <name>substrate</name>
    </ligand>
</feature>
<evidence type="ECO:0000256" key="7">
    <source>
        <dbReference type="ARBA" id="ARBA00022840"/>
    </source>
</evidence>
<dbReference type="PRINTS" id="PR00474">
    <property type="entry name" value="GLU5KINASE"/>
</dbReference>
<comment type="caution">
    <text evidence="10">The sequence shown here is derived from an EMBL/GenBank/DDBJ whole genome shotgun (WGS) entry which is preliminary data.</text>
</comment>
<dbReference type="GO" id="GO:0005829">
    <property type="term" value="C:cytosol"/>
    <property type="evidence" value="ECO:0007669"/>
    <property type="project" value="TreeGrafter"/>
</dbReference>
<comment type="subcellular location">
    <subcellularLocation>
        <location evidence="8">Cytoplasm</location>
    </subcellularLocation>
</comment>
<comment type="similarity">
    <text evidence="8">Belongs to the glutamate 5-kinase family.</text>
</comment>
<sequence length="380" mass="40493">MDTREKTLSSAHTIVVKVGSAVLTTADGLRLSVLYNLVEQLARLARQGRRICLVSSGAVAAGRTALPGRGHAAEGLSAKQALAAIGQGCLMREYEHAFAAQGLLCAQVLLTRDDLRSRTRFLNARNTFMNLLGWGVVPIVNENDTVAVHDLKFGDNDQLASLLLNLVEGDLYINLTSADGVLAVNPESVAPGDAVPCLECIDDIAELDIDSLCGAKTSVGTGGMRSKLMAARRAAQLGVPTLILPGRRADVLDAVFAGENLGTWVRPAEQAVSRRKYWMAYQSEPQGSIFVDEGAARALEEKGGSLLPGGIRAVEGSFEPGALVRVMCGEHHIGVGLTNYSSEDLERIKGLRRLEVAAILGNAHYPEVIHRDNLLLNAAV</sequence>
<feature type="binding site" evidence="8">
    <location>
        <position position="144"/>
    </location>
    <ligand>
        <name>substrate</name>
    </ligand>
</feature>
<comment type="pathway">
    <text evidence="8">Amino-acid biosynthesis; L-proline biosynthesis; L-glutamate 5-semialdehyde from L-glutamate: step 1/2.</text>
</comment>
<dbReference type="Pfam" id="PF00696">
    <property type="entry name" value="AA_kinase"/>
    <property type="match status" value="1"/>
</dbReference>
<dbReference type="InterPro" id="IPR019797">
    <property type="entry name" value="Glutamate_5-kinase_CS"/>
</dbReference>
<dbReference type="InterPro" id="IPR036393">
    <property type="entry name" value="AceGlu_kinase-like_sf"/>
</dbReference>
<comment type="catalytic activity">
    <reaction evidence="8">
        <text>L-glutamate + ATP = L-glutamyl 5-phosphate + ADP</text>
        <dbReference type="Rhea" id="RHEA:14877"/>
        <dbReference type="ChEBI" id="CHEBI:29985"/>
        <dbReference type="ChEBI" id="CHEBI:30616"/>
        <dbReference type="ChEBI" id="CHEBI:58274"/>
        <dbReference type="ChEBI" id="CHEBI:456216"/>
        <dbReference type="EC" id="2.7.2.11"/>
    </reaction>
</comment>
<dbReference type="RefSeq" id="WP_304122704.1">
    <property type="nucleotide sequence ID" value="NZ_DYZA01000168.1"/>
</dbReference>
<dbReference type="PIRSF" id="PIRSF000729">
    <property type="entry name" value="GK"/>
    <property type="match status" value="1"/>
</dbReference>
<feature type="binding site" evidence="8">
    <location>
        <position position="56"/>
    </location>
    <ligand>
        <name>substrate</name>
    </ligand>
</feature>
<evidence type="ECO:0000313" key="10">
    <source>
        <dbReference type="EMBL" id="HJD97650.1"/>
    </source>
</evidence>
<dbReference type="InterPro" id="IPR036974">
    <property type="entry name" value="PUA_sf"/>
</dbReference>
<dbReference type="PANTHER" id="PTHR43654">
    <property type="entry name" value="GLUTAMATE 5-KINASE"/>
    <property type="match status" value="1"/>
</dbReference>
<gene>
    <name evidence="8 10" type="primary">proB</name>
    <name evidence="10" type="ORF">K8W16_08400</name>
</gene>
<dbReference type="EMBL" id="DYZA01000168">
    <property type="protein sequence ID" value="HJD97650.1"/>
    <property type="molecule type" value="Genomic_DNA"/>
</dbReference>
<proteinExistence type="inferred from homology"/>
<dbReference type="PROSITE" id="PS50890">
    <property type="entry name" value="PUA"/>
    <property type="match status" value="1"/>
</dbReference>
<keyword evidence="5 8" id="KW-0547">Nucleotide-binding</keyword>
<dbReference type="InterPro" id="IPR005715">
    <property type="entry name" value="Glu_5kinase/COase_Synthase"/>
</dbReference>
<dbReference type="HAMAP" id="MF_00456">
    <property type="entry name" value="ProB"/>
    <property type="match status" value="1"/>
</dbReference>
<comment type="function">
    <text evidence="8">Catalyzes the transfer of a phosphate group to glutamate to form L-glutamate 5-phosphate.</text>
</comment>
<dbReference type="InterPro" id="IPR011529">
    <property type="entry name" value="Glu_5kinase"/>
</dbReference>
<reference evidence="10" key="1">
    <citation type="journal article" date="2021" name="PeerJ">
        <title>Extensive microbial diversity within the chicken gut microbiome revealed by metagenomics and culture.</title>
        <authorList>
            <person name="Gilroy R."/>
            <person name="Ravi A."/>
            <person name="Getino M."/>
            <person name="Pursley I."/>
            <person name="Horton D.L."/>
            <person name="Alikhan N.F."/>
            <person name="Baker D."/>
            <person name="Gharbi K."/>
            <person name="Hall N."/>
            <person name="Watson M."/>
            <person name="Adriaenssens E.M."/>
            <person name="Foster-Nyarko E."/>
            <person name="Jarju S."/>
            <person name="Secka A."/>
            <person name="Antonio M."/>
            <person name="Oren A."/>
            <person name="Chaudhuri R.R."/>
            <person name="La Ragione R."/>
            <person name="Hildebrand F."/>
            <person name="Pallen M.J."/>
        </authorList>
    </citation>
    <scope>NUCLEOTIDE SEQUENCE</scope>
    <source>
        <strain evidence="10">ChiGjej2B2-19336</strain>
    </source>
</reference>
<keyword evidence="4 8" id="KW-0808">Transferase</keyword>
<dbReference type="InterPro" id="IPR015947">
    <property type="entry name" value="PUA-like_sf"/>
</dbReference>
<dbReference type="SUPFAM" id="SSF53633">
    <property type="entry name" value="Carbamate kinase-like"/>
    <property type="match status" value="1"/>
</dbReference>
<dbReference type="InterPro" id="IPR041739">
    <property type="entry name" value="G5K_ProB"/>
</dbReference>
<evidence type="ECO:0000256" key="3">
    <source>
        <dbReference type="ARBA" id="ARBA00022650"/>
    </source>
</evidence>
<dbReference type="GO" id="GO:0055129">
    <property type="term" value="P:L-proline biosynthetic process"/>
    <property type="evidence" value="ECO:0007669"/>
    <property type="project" value="UniProtKB-UniRule"/>
</dbReference>
<dbReference type="Proteomes" id="UP000698963">
    <property type="component" value="Unassembled WGS sequence"/>
</dbReference>